<organism evidence="1">
    <name type="scientific">Chaetoceros debilis</name>
    <dbReference type="NCBI Taxonomy" id="122233"/>
    <lineage>
        <taxon>Eukaryota</taxon>
        <taxon>Sar</taxon>
        <taxon>Stramenopiles</taxon>
        <taxon>Ochrophyta</taxon>
        <taxon>Bacillariophyta</taxon>
        <taxon>Coscinodiscophyceae</taxon>
        <taxon>Chaetocerotophycidae</taxon>
        <taxon>Chaetocerotales</taxon>
        <taxon>Chaetocerotaceae</taxon>
        <taxon>Chaetoceros</taxon>
    </lineage>
</organism>
<sequence>MIFPQVTVGALAVCIFLSFTGDVTSFSLHTRNSPKGMLPANVNTSLNKSHGREIFRLASTSSSTSISTSSSSSSSTIISTSTSHSAQEKIKFEMLSTNPLLFSSQKSILSIEECKTLSSWCQSIIQARGGEGNLNNNVLLQGIANQEEGALLLKRLQQILHSDLLGFDENLEEMVIPRYISYDEDEYGADMNMNANASSSSYKYGKEIQNYKVEDILPDGLHVDTNNSKFSRHWTILFYLDTCDTLGATSFPLAEVSLPKDATNVDVDLHVDEEREKMQMQRVAASKLIFEEDIQHTKYADATQDQLSIMRFVDESGLDMIQRQSESESAGQVEMGLRILPRHGHFCLFSSLSDDGYGNPLSFHGAEAMYPGETKSVLTFFYEIPMGTFGSRAELGERAKEREERFFKFHNIKTDG</sequence>
<dbReference type="AlphaFoldDB" id="A0A7S3V984"/>
<name>A0A7S3V984_9STRA</name>
<reference evidence="1" key="1">
    <citation type="submission" date="2021-01" db="EMBL/GenBank/DDBJ databases">
        <authorList>
            <person name="Corre E."/>
            <person name="Pelletier E."/>
            <person name="Niang G."/>
            <person name="Scheremetjew M."/>
            <person name="Finn R."/>
            <person name="Kale V."/>
            <person name="Holt S."/>
            <person name="Cochrane G."/>
            <person name="Meng A."/>
            <person name="Brown T."/>
            <person name="Cohen L."/>
        </authorList>
    </citation>
    <scope>NUCLEOTIDE SEQUENCE</scope>
    <source>
        <strain evidence="1">MM31A-1</strain>
    </source>
</reference>
<dbReference type="Gene3D" id="2.60.120.620">
    <property type="entry name" value="q2cbj1_9rhob like domain"/>
    <property type="match status" value="1"/>
</dbReference>
<evidence type="ECO:0008006" key="2">
    <source>
        <dbReference type="Google" id="ProtNLM"/>
    </source>
</evidence>
<evidence type="ECO:0000313" key="1">
    <source>
        <dbReference type="EMBL" id="CAE0464975.1"/>
    </source>
</evidence>
<proteinExistence type="predicted"/>
<accession>A0A7S3V984</accession>
<dbReference type="EMBL" id="HBIO01012636">
    <property type="protein sequence ID" value="CAE0464975.1"/>
    <property type="molecule type" value="Transcribed_RNA"/>
</dbReference>
<protein>
    <recommendedName>
        <fullName evidence="2">Prolyl 4-hydroxylase alpha subunit domain-containing protein</fullName>
    </recommendedName>
</protein>
<gene>
    <name evidence="1" type="ORF">CDEB00056_LOCUS9816</name>
</gene>